<dbReference type="PROSITE" id="PS00191">
    <property type="entry name" value="CYTOCHROME_B5_1"/>
    <property type="match status" value="1"/>
</dbReference>
<gene>
    <name evidence="1" type="ORF">PXEA_LOCUS12886</name>
</gene>
<organism evidence="1 2">
    <name type="scientific">Protopolystoma xenopodis</name>
    <dbReference type="NCBI Taxonomy" id="117903"/>
    <lineage>
        <taxon>Eukaryota</taxon>
        <taxon>Metazoa</taxon>
        <taxon>Spiralia</taxon>
        <taxon>Lophotrochozoa</taxon>
        <taxon>Platyhelminthes</taxon>
        <taxon>Monogenea</taxon>
        <taxon>Polyopisthocotylea</taxon>
        <taxon>Polystomatidea</taxon>
        <taxon>Polystomatidae</taxon>
        <taxon>Protopolystoma</taxon>
    </lineage>
</organism>
<proteinExistence type="predicted"/>
<reference evidence="1" key="1">
    <citation type="submission" date="2018-11" db="EMBL/GenBank/DDBJ databases">
        <authorList>
            <consortium name="Pathogen Informatics"/>
        </authorList>
    </citation>
    <scope>NUCLEOTIDE SEQUENCE</scope>
</reference>
<dbReference type="GO" id="GO:0020037">
    <property type="term" value="F:heme binding"/>
    <property type="evidence" value="ECO:0007669"/>
    <property type="project" value="InterPro"/>
</dbReference>
<protein>
    <submittedName>
        <fullName evidence="1">Uncharacterized protein</fullName>
    </submittedName>
</protein>
<name>A0A448WSZ1_9PLAT</name>
<accession>A0A448WSZ1</accession>
<evidence type="ECO:0000313" key="1">
    <source>
        <dbReference type="EMBL" id="VEL19446.1"/>
    </source>
</evidence>
<dbReference type="AlphaFoldDB" id="A0A448WSZ1"/>
<keyword evidence="2" id="KW-1185">Reference proteome</keyword>
<comment type="caution">
    <text evidence="1">The sequence shown here is derived from an EMBL/GenBank/DDBJ whole genome shotgun (WGS) entry which is preliminary data.</text>
</comment>
<evidence type="ECO:0000313" key="2">
    <source>
        <dbReference type="Proteomes" id="UP000784294"/>
    </source>
</evidence>
<dbReference type="InterPro" id="IPR018506">
    <property type="entry name" value="Cyt_B5_heme-BS"/>
</dbReference>
<dbReference type="EMBL" id="CAAALY010041594">
    <property type="protein sequence ID" value="VEL19446.1"/>
    <property type="molecule type" value="Genomic_DNA"/>
</dbReference>
<sequence>MTKLQLGVFALHHRDSRVQNFVVSHPGGIDSPALLVRHLNRLTGPELRRLAVRFALLPDVQSDEASVTDIAEVGNEDSKLDNSEQGEPMIHKTLPDAKRARMDERGFLTLEPSLEETTEGEKEKFEKCSADQGAIGVKSVRRLNREDGYLHIDKDMIIKVNYSISQFYLFSQIRI</sequence>
<dbReference type="Proteomes" id="UP000784294">
    <property type="component" value="Unassembled WGS sequence"/>
</dbReference>